<sequence>MVPRNGGLCSAMAKNAPRASRKWQRRYLHLQPPATRYYSAGVAMKAKALMCVWRARVIMPKTSFGGNVSVLMEWTFWTRLVRNARFYQVPLFSGFPPIGQSLTICRG</sequence>
<protein>
    <submittedName>
        <fullName evidence="1">Uncharacterized protein</fullName>
    </submittedName>
</protein>
<proteinExistence type="predicted"/>
<dbReference type="Proteomes" id="UP000007058">
    <property type="component" value="Chromosome"/>
</dbReference>
<evidence type="ECO:0000313" key="1">
    <source>
        <dbReference type="EMBL" id="BAE49738.1"/>
    </source>
</evidence>
<name>Q2W8T7_PARM1</name>
<dbReference type="HOGENOM" id="CLU_2206838_0_0_5"/>
<reference evidence="1 2" key="1">
    <citation type="journal article" date="2005" name="DNA Res.">
        <title>Complete genome sequence of the facultative anaerobic magnetotactic bacterium Magnetospirillum sp. strain AMB-1.</title>
        <authorList>
            <person name="Matsunaga T."/>
            <person name="Okamura Y."/>
            <person name="Fukuda Y."/>
            <person name="Wahyudi A.T."/>
            <person name="Murase Y."/>
            <person name="Takeyama H."/>
        </authorList>
    </citation>
    <scope>NUCLEOTIDE SEQUENCE [LARGE SCALE GENOMIC DNA]</scope>
    <source>
        <strain evidence="2">ATCC 700264 / AMB-1</strain>
    </source>
</reference>
<dbReference type="EMBL" id="AP007255">
    <property type="protein sequence ID" value="BAE49738.1"/>
    <property type="molecule type" value="Genomic_DNA"/>
</dbReference>
<gene>
    <name evidence="1" type="ordered locus">amb0934</name>
</gene>
<dbReference type="KEGG" id="mag:amb0934"/>
<keyword evidence="2" id="KW-1185">Reference proteome</keyword>
<accession>Q2W8T7</accession>
<evidence type="ECO:0000313" key="2">
    <source>
        <dbReference type="Proteomes" id="UP000007058"/>
    </source>
</evidence>
<organism evidence="1 2">
    <name type="scientific">Paramagnetospirillum magneticum (strain ATCC 700264 / AMB-1)</name>
    <name type="common">Magnetospirillum magneticum</name>
    <dbReference type="NCBI Taxonomy" id="342108"/>
    <lineage>
        <taxon>Bacteria</taxon>
        <taxon>Pseudomonadati</taxon>
        <taxon>Pseudomonadota</taxon>
        <taxon>Alphaproteobacteria</taxon>
        <taxon>Rhodospirillales</taxon>
        <taxon>Magnetospirillaceae</taxon>
        <taxon>Paramagnetospirillum</taxon>
    </lineage>
</organism>
<dbReference type="AlphaFoldDB" id="Q2W8T7"/>